<dbReference type="GO" id="GO:0000009">
    <property type="term" value="F:alpha-1,6-mannosyltransferase activity"/>
    <property type="evidence" value="ECO:0007669"/>
    <property type="project" value="InterPro"/>
</dbReference>
<dbReference type="GO" id="GO:0031501">
    <property type="term" value="C:mannosyltransferase complex"/>
    <property type="evidence" value="ECO:0007669"/>
    <property type="project" value="TreeGrafter"/>
</dbReference>
<dbReference type="InterPro" id="IPR007315">
    <property type="entry name" value="PIG-V/Gpi18"/>
</dbReference>
<reference evidence="12" key="1">
    <citation type="submission" date="2017-09" db="EMBL/GenBank/DDBJ databases">
        <title>Depth-based differentiation of microbial function through sediment-hosted aquifers and enrichment of novel symbionts in the deep terrestrial subsurface.</title>
        <authorList>
            <person name="Probst A.J."/>
            <person name="Ladd B."/>
            <person name="Jarett J.K."/>
            <person name="Geller-Mcgrath D.E."/>
            <person name="Sieber C.M.K."/>
            <person name="Emerson J.B."/>
            <person name="Anantharaman K."/>
            <person name="Thomas B.C."/>
            <person name="Malmstrom R."/>
            <person name="Stieglmeier M."/>
            <person name="Klingl A."/>
            <person name="Woyke T."/>
            <person name="Ryan C.M."/>
            <person name="Banfield J.F."/>
        </authorList>
    </citation>
    <scope>NUCLEOTIDE SEQUENCE [LARGE SCALE GENOMIC DNA]</scope>
</reference>
<feature type="transmembrane region" description="Helical" evidence="10">
    <location>
        <begin position="176"/>
        <end position="204"/>
    </location>
</feature>
<keyword evidence="6 10" id="KW-0812">Transmembrane</keyword>
<keyword evidence="9 10" id="KW-0472">Membrane</keyword>
<dbReference type="UniPathway" id="UPA00196"/>
<evidence type="ECO:0000256" key="1">
    <source>
        <dbReference type="ARBA" id="ARBA00004477"/>
    </source>
</evidence>
<comment type="subcellular location">
    <subcellularLocation>
        <location evidence="1">Endoplasmic reticulum membrane</location>
        <topology evidence="1">Multi-pass membrane protein</topology>
    </subcellularLocation>
</comment>
<feature type="transmembrane region" description="Helical" evidence="10">
    <location>
        <begin position="295"/>
        <end position="312"/>
    </location>
</feature>
<evidence type="ECO:0000256" key="2">
    <source>
        <dbReference type="ARBA" id="ARBA00004687"/>
    </source>
</evidence>
<evidence type="ECO:0000256" key="8">
    <source>
        <dbReference type="ARBA" id="ARBA00022989"/>
    </source>
</evidence>
<feature type="transmembrane region" description="Helical" evidence="10">
    <location>
        <begin position="341"/>
        <end position="361"/>
    </location>
</feature>
<protein>
    <recommendedName>
        <fullName evidence="13">Glycosyltransferase RgtA/B/C/D-like domain-containing protein</fullName>
    </recommendedName>
</protein>
<evidence type="ECO:0000256" key="7">
    <source>
        <dbReference type="ARBA" id="ARBA00022824"/>
    </source>
</evidence>
<dbReference type="GO" id="GO:0006506">
    <property type="term" value="P:GPI anchor biosynthetic process"/>
    <property type="evidence" value="ECO:0007669"/>
    <property type="project" value="UniProtKB-UniPathway"/>
</dbReference>
<evidence type="ECO:0000256" key="4">
    <source>
        <dbReference type="ARBA" id="ARBA00022676"/>
    </source>
</evidence>
<dbReference type="PANTHER" id="PTHR12468">
    <property type="entry name" value="GPI MANNOSYLTRANSFERASE 2"/>
    <property type="match status" value="1"/>
</dbReference>
<dbReference type="GO" id="GO:0016020">
    <property type="term" value="C:membrane"/>
    <property type="evidence" value="ECO:0007669"/>
    <property type="project" value="GOC"/>
</dbReference>
<evidence type="ECO:0000256" key="9">
    <source>
        <dbReference type="ARBA" id="ARBA00023136"/>
    </source>
</evidence>
<accession>A0A2H0YTQ9</accession>
<evidence type="ECO:0000256" key="5">
    <source>
        <dbReference type="ARBA" id="ARBA00022679"/>
    </source>
</evidence>
<evidence type="ECO:0008006" key="13">
    <source>
        <dbReference type="Google" id="ProtNLM"/>
    </source>
</evidence>
<dbReference type="EMBL" id="PEXV01000023">
    <property type="protein sequence ID" value="PIS41885.1"/>
    <property type="molecule type" value="Genomic_DNA"/>
</dbReference>
<keyword evidence="7" id="KW-0256">Endoplasmic reticulum</keyword>
<keyword evidence="5" id="KW-0808">Transferase</keyword>
<evidence type="ECO:0000313" key="11">
    <source>
        <dbReference type="EMBL" id="PIS41885.1"/>
    </source>
</evidence>
<keyword evidence="4" id="KW-0328">Glycosyltransferase</keyword>
<proteinExistence type="predicted"/>
<keyword evidence="8 10" id="KW-1133">Transmembrane helix</keyword>
<evidence type="ECO:0000256" key="3">
    <source>
        <dbReference type="ARBA" id="ARBA00022502"/>
    </source>
</evidence>
<feature type="transmembrane region" description="Helical" evidence="10">
    <location>
        <begin position="269"/>
        <end position="288"/>
    </location>
</feature>
<dbReference type="PANTHER" id="PTHR12468:SF2">
    <property type="entry name" value="GPI MANNOSYLTRANSFERASE 2"/>
    <property type="match status" value="1"/>
</dbReference>
<name>A0A2H0YTQ9_9BACT</name>
<dbReference type="AlphaFoldDB" id="A0A2H0YTQ9"/>
<organism evidence="11 12">
    <name type="scientific">Candidatus Kerfeldbacteria bacterium CG08_land_8_20_14_0_20_42_7</name>
    <dbReference type="NCBI Taxonomy" id="2014245"/>
    <lineage>
        <taxon>Bacteria</taxon>
        <taxon>Candidatus Kerfeldiibacteriota</taxon>
    </lineage>
</organism>
<comment type="caution">
    <text evidence="11">The sequence shown here is derived from an EMBL/GenBank/DDBJ whole genome shotgun (WGS) entry which is preliminary data.</text>
</comment>
<evidence type="ECO:0000256" key="6">
    <source>
        <dbReference type="ARBA" id="ARBA00022692"/>
    </source>
</evidence>
<dbReference type="GO" id="GO:0004376">
    <property type="term" value="F:GPI mannosyltransferase activity"/>
    <property type="evidence" value="ECO:0007669"/>
    <property type="project" value="InterPro"/>
</dbReference>
<comment type="pathway">
    <text evidence="2">Glycolipid biosynthesis; glycosylphosphatidylinositol-anchor biosynthesis.</text>
</comment>
<sequence length="363" mass="41519">MKKVFLIFLIWFLAINVFALLPIGAIHVSKHPITGNDNPLPQYVETPSWSLTRLHPHWDEYWYLSVVQRGYFDSQDALFSNAAFFPLYPMTISALDVFIHNPIITGVILSSLCLLLAVWMLYLLVKDFHPKIPPIKPIIYLLLFPTAFFLVSMYTESMFLFLSITCFYFLLKKNFWIAGIFGFLAALTRITGVFLVIPFIWELYMAYKPKLWRKELLSVLGIPLAVIAYFTYLGVKFHNFFLFFKAQADWGRNFSFSHFSFLPSSTTSYPPLDMLCVVFGVVAGVYLIRKIRVSYGLYVLAVIAATIASGSLLSMERILLVLFPLYIALAHIKNKKITTTWLVASTLLLSVFTLLFVQGSWAG</sequence>
<feature type="transmembrane region" description="Helical" evidence="10">
    <location>
        <begin position="103"/>
        <end position="125"/>
    </location>
</feature>
<feature type="transmembrane region" description="Helical" evidence="10">
    <location>
        <begin position="216"/>
        <end position="235"/>
    </location>
</feature>
<evidence type="ECO:0000256" key="10">
    <source>
        <dbReference type="SAM" id="Phobius"/>
    </source>
</evidence>
<evidence type="ECO:0000313" key="12">
    <source>
        <dbReference type="Proteomes" id="UP000228711"/>
    </source>
</evidence>
<gene>
    <name evidence="11" type="ORF">COT25_00635</name>
</gene>
<dbReference type="Proteomes" id="UP000228711">
    <property type="component" value="Unassembled WGS sequence"/>
</dbReference>
<feature type="transmembrane region" description="Helical" evidence="10">
    <location>
        <begin position="137"/>
        <end position="170"/>
    </location>
</feature>
<keyword evidence="3" id="KW-0337">GPI-anchor biosynthesis</keyword>